<dbReference type="AlphaFoldDB" id="A0A0L8GI41"/>
<evidence type="ECO:0000256" key="1">
    <source>
        <dbReference type="SAM" id="Phobius"/>
    </source>
</evidence>
<dbReference type="EMBL" id="KQ421852">
    <property type="protein sequence ID" value="KOF76205.1"/>
    <property type="molecule type" value="Genomic_DNA"/>
</dbReference>
<organism evidence="2">
    <name type="scientific">Octopus bimaculoides</name>
    <name type="common">California two-spotted octopus</name>
    <dbReference type="NCBI Taxonomy" id="37653"/>
    <lineage>
        <taxon>Eukaryota</taxon>
        <taxon>Metazoa</taxon>
        <taxon>Spiralia</taxon>
        <taxon>Lophotrochozoa</taxon>
        <taxon>Mollusca</taxon>
        <taxon>Cephalopoda</taxon>
        <taxon>Coleoidea</taxon>
        <taxon>Octopodiformes</taxon>
        <taxon>Octopoda</taxon>
        <taxon>Incirrata</taxon>
        <taxon>Octopodidae</taxon>
        <taxon>Octopus</taxon>
    </lineage>
</organism>
<keyword evidence="1" id="KW-1133">Transmembrane helix</keyword>
<reference evidence="2" key="1">
    <citation type="submission" date="2015-07" db="EMBL/GenBank/DDBJ databases">
        <title>MeaNS - Measles Nucleotide Surveillance Program.</title>
        <authorList>
            <person name="Tran T."/>
            <person name="Druce J."/>
        </authorList>
    </citation>
    <scope>NUCLEOTIDE SEQUENCE</scope>
    <source>
        <strain evidence="2">UCB-OBI-ISO-001</strain>
        <tissue evidence="2">Gonad</tissue>
    </source>
</reference>
<feature type="transmembrane region" description="Helical" evidence="1">
    <location>
        <begin position="20"/>
        <end position="40"/>
    </location>
</feature>
<accession>A0A0L8GI41</accession>
<proteinExistence type="predicted"/>
<protein>
    <submittedName>
        <fullName evidence="2">Uncharacterized protein</fullName>
    </submittedName>
</protein>
<keyword evidence="1" id="KW-0472">Membrane</keyword>
<sequence length="56" mass="6454">MSIPHSFVRSVHISSGNLLLSIFTFHIVYPFLCFSIFPFCSSDIKMHACHLLFHIN</sequence>
<gene>
    <name evidence="2" type="ORF">OCBIM_22033626mg</name>
</gene>
<evidence type="ECO:0000313" key="2">
    <source>
        <dbReference type="EMBL" id="KOF76205.1"/>
    </source>
</evidence>
<name>A0A0L8GI41_OCTBM</name>
<keyword evidence="1" id="KW-0812">Transmembrane</keyword>